<proteinExistence type="predicted"/>
<comment type="caution">
    <text evidence="1">The sequence shown here is derived from an EMBL/GenBank/DDBJ whole genome shotgun (WGS) entry which is preliminary data.</text>
</comment>
<keyword evidence="2" id="KW-1185">Reference proteome</keyword>
<name>A0AAV6I754_9ERIC</name>
<gene>
    <name evidence="1" type="ORF">RHGRI_031126</name>
</gene>
<evidence type="ECO:0000313" key="2">
    <source>
        <dbReference type="Proteomes" id="UP000823749"/>
    </source>
</evidence>
<dbReference type="EMBL" id="JACTNZ010000011">
    <property type="protein sequence ID" value="KAG5524358.1"/>
    <property type="molecule type" value="Genomic_DNA"/>
</dbReference>
<dbReference type="Proteomes" id="UP000823749">
    <property type="component" value="Chromosome 11"/>
</dbReference>
<protein>
    <submittedName>
        <fullName evidence="1">Uncharacterized protein</fullName>
    </submittedName>
</protein>
<evidence type="ECO:0000313" key="1">
    <source>
        <dbReference type="EMBL" id="KAG5524358.1"/>
    </source>
</evidence>
<dbReference type="AlphaFoldDB" id="A0AAV6I754"/>
<reference evidence="1" key="1">
    <citation type="submission" date="2020-08" db="EMBL/GenBank/DDBJ databases">
        <title>Plant Genome Project.</title>
        <authorList>
            <person name="Zhang R.-G."/>
        </authorList>
    </citation>
    <scope>NUCLEOTIDE SEQUENCE</scope>
    <source>
        <strain evidence="1">WSP0</strain>
        <tissue evidence="1">Leaf</tissue>
    </source>
</reference>
<sequence>MGGVAIEKRHWRRAWELFEGQRYAVQGRPVQRVVGCKIGARGCVCRVESSLGMVELSLGTAGGSRTRGQKGRCVAAS</sequence>
<accession>A0AAV6I754</accession>
<organism evidence="1 2">
    <name type="scientific">Rhododendron griersonianum</name>
    <dbReference type="NCBI Taxonomy" id="479676"/>
    <lineage>
        <taxon>Eukaryota</taxon>
        <taxon>Viridiplantae</taxon>
        <taxon>Streptophyta</taxon>
        <taxon>Embryophyta</taxon>
        <taxon>Tracheophyta</taxon>
        <taxon>Spermatophyta</taxon>
        <taxon>Magnoliopsida</taxon>
        <taxon>eudicotyledons</taxon>
        <taxon>Gunneridae</taxon>
        <taxon>Pentapetalae</taxon>
        <taxon>asterids</taxon>
        <taxon>Ericales</taxon>
        <taxon>Ericaceae</taxon>
        <taxon>Ericoideae</taxon>
        <taxon>Rhodoreae</taxon>
        <taxon>Rhododendron</taxon>
    </lineage>
</organism>